<dbReference type="InterPro" id="IPR036770">
    <property type="entry name" value="Ankyrin_rpt-contain_sf"/>
</dbReference>
<dbReference type="InterPro" id="IPR050776">
    <property type="entry name" value="Ank_Repeat/CDKN_Inhibitor"/>
</dbReference>
<dbReference type="Proteomes" id="UP000001542">
    <property type="component" value="Unassembled WGS sequence"/>
</dbReference>
<feature type="repeat" description="ANK" evidence="3">
    <location>
        <begin position="159"/>
        <end position="191"/>
    </location>
</feature>
<dbReference type="eggNOG" id="KOG4177">
    <property type="taxonomic scope" value="Eukaryota"/>
</dbReference>
<dbReference type="AlphaFoldDB" id="A2F8D8"/>
<dbReference type="Pfam" id="PF12796">
    <property type="entry name" value="Ank_2"/>
    <property type="match status" value="2"/>
</dbReference>
<dbReference type="InterPro" id="IPR002110">
    <property type="entry name" value="Ankyrin_rpt"/>
</dbReference>
<dbReference type="KEGG" id="tva:4756642"/>
<dbReference type="STRING" id="5722.A2F8D8"/>
<dbReference type="VEuPathDB" id="TrichDB:TVAGG3_0365530"/>
<accession>A2F8D8</accession>
<dbReference type="InParanoid" id="A2F8D8"/>
<dbReference type="OrthoDB" id="194358at2759"/>
<evidence type="ECO:0000256" key="3">
    <source>
        <dbReference type="PROSITE-ProRule" id="PRU00023"/>
    </source>
</evidence>
<dbReference type="SMART" id="SM00248">
    <property type="entry name" value="ANK"/>
    <property type="match status" value="7"/>
</dbReference>
<keyword evidence="1" id="KW-0677">Repeat</keyword>
<reference evidence="4" key="1">
    <citation type="submission" date="2006-10" db="EMBL/GenBank/DDBJ databases">
        <authorList>
            <person name="Amadeo P."/>
            <person name="Zhao Q."/>
            <person name="Wortman J."/>
            <person name="Fraser-Liggett C."/>
            <person name="Carlton J."/>
        </authorList>
    </citation>
    <scope>NUCLEOTIDE SEQUENCE</scope>
    <source>
        <strain evidence="4">G3</strain>
    </source>
</reference>
<feature type="repeat" description="ANK" evidence="3">
    <location>
        <begin position="126"/>
        <end position="158"/>
    </location>
</feature>
<reference evidence="4" key="2">
    <citation type="journal article" date="2007" name="Science">
        <title>Draft genome sequence of the sexually transmitted pathogen Trichomonas vaginalis.</title>
        <authorList>
            <person name="Carlton J.M."/>
            <person name="Hirt R.P."/>
            <person name="Silva J.C."/>
            <person name="Delcher A.L."/>
            <person name="Schatz M."/>
            <person name="Zhao Q."/>
            <person name="Wortman J.R."/>
            <person name="Bidwell S.L."/>
            <person name="Alsmark U.C.M."/>
            <person name="Besteiro S."/>
            <person name="Sicheritz-Ponten T."/>
            <person name="Noel C.J."/>
            <person name="Dacks J.B."/>
            <person name="Foster P.G."/>
            <person name="Simillion C."/>
            <person name="Van de Peer Y."/>
            <person name="Miranda-Saavedra D."/>
            <person name="Barton G.J."/>
            <person name="Westrop G.D."/>
            <person name="Mueller S."/>
            <person name="Dessi D."/>
            <person name="Fiori P.L."/>
            <person name="Ren Q."/>
            <person name="Paulsen I."/>
            <person name="Zhang H."/>
            <person name="Bastida-Corcuera F.D."/>
            <person name="Simoes-Barbosa A."/>
            <person name="Brown M.T."/>
            <person name="Hayes R.D."/>
            <person name="Mukherjee M."/>
            <person name="Okumura C.Y."/>
            <person name="Schneider R."/>
            <person name="Smith A.J."/>
            <person name="Vanacova S."/>
            <person name="Villalvazo M."/>
            <person name="Haas B.J."/>
            <person name="Pertea M."/>
            <person name="Feldblyum T.V."/>
            <person name="Utterback T.R."/>
            <person name="Shu C.L."/>
            <person name="Osoegawa K."/>
            <person name="de Jong P.J."/>
            <person name="Hrdy I."/>
            <person name="Horvathova L."/>
            <person name="Zubacova Z."/>
            <person name="Dolezal P."/>
            <person name="Malik S.B."/>
            <person name="Logsdon J.M. Jr."/>
            <person name="Henze K."/>
            <person name="Gupta A."/>
            <person name="Wang C.C."/>
            <person name="Dunne R.L."/>
            <person name="Upcroft J.A."/>
            <person name="Upcroft P."/>
            <person name="White O."/>
            <person name="Salzberg S.L."/>
            <person name="Tang P."/>
            <person name="Chiu C.-H."/>
            <person name="Lee Y.-S."/>
            <person name="Embley T.M."/>
            <person name="Coombs G.H."/>
            <person name="Mottram J.C."/>
            <person name="Tachezy J."/>
            <person name="Fraser-Liggett C.M."/>
            <person name="Johnson P.J."/>
        </authorList>
    </citation>
    <scope>NUCLEOTIDE SEQUENCE [LARGE SCALE GENOMIC DNA]</scope>
    <source>
        <strain evidence="4">G3</strain>
    </source>
</reference>
<feature type="repeat" description="ANK" evidence="3">
    <location>
        <begin position="259"/>
        <end position="291"/>
    </location>
</feature>
<proteinExistence type="predicted"/>
<evidence type="ECO:0000313" key="5">
    <source>
        <dbReference type="Proteomes" id="UP000001542"/>
    </source>
</evidence>
<keyword evidence="2 3" id="KW-0040">ANK repeat</keyword>
<dbReference type="SMR" id="A2F8D8"/>
<dbReference type="RefSeq" id="XP_001311770.1">
    <property type="nucleotide sequence ID" value="XM_001311769.1"/>
</dbReference>
<dbReference type="VEuPathDB" id="TrichDB:TVAG_409780"/>
<dbReference type="PROSITE" id="PS50297">
    <property type="entry name" value="ANK_REP_REGION"/>
    <property type="match status" value="2"/>
</dbReference>
<evidence type="ECO:0000256" key="1">
    <source>
        <dbReference type="ARBA" id="ARBA00022737"/>
    </source>
</evidence>
<organism evidence="4 5">
    <name type="scientific">Trichomonas vaginalis (strain ATCC PRA-98 / G3)</name>
    <dbReference type="NCBI Taxonomy" id="412133"/>
    <lineage>
        <taxon>Eukaryota</taxon>
        <taxon>Metamonada</taxon>
        <taxon>Parabasalia</taxon>
        <taxon>Trichomonadida</taxon>
        <taxon>Trichomonadidae</taxon>
        <taxon>Trichomonas</taxon>
    </lineage>
</organism>
<dbReference type="Gene3D" id="1.25.40.20">
    <property type="entry name" value="Ankyrin repeat-containing domain"/>
    <property type="match status" value="1"/>
</dbReference>
<dbReference type="PANTHER" id="PTHR24201">
    <property type="entry name" value="ANK_REP_REGION DOMAIN-CONTAINING PROTEIN"/>
    <property type="match status" value="1"/>
</dbReference>
<dbReference type="EMBL" id="DS113660">
    <property type="protein sequence ID" value="EAX98840.1"/>
    <property type="molecule type" value="Genomic_DNA"/>
</dbReference>
<evidence type="ECO:0000256" key="2">
    <source>
        <dbReference type="ARBA" id="ARBA00023043"/>
    </source>
</evidence>
<protein>
    <submittedName>
        <fullName evidence="4">Ankyrin repeat protein, putative</fullName>
    </submittedName>
</protein>
<keyword evidence="5" id="KW-1185">Reference proteome</keyword>
<dbReference type="Pfam" id="PF13637">
    <property type="entry name" value="Ank_4"/>
    <property type="match status" value="1"/>
</dbReference>
<sequence length="316" mass="34698">MSEEEAKIIDQEERLEKAILAGLDAIFADDVDKFIEINSNVQIQDIHFAISYKVPEFLSYGPPMICVAAYFHAEKIVDYLINVGVNLDFKDSRGMNVIHYAAAGGSLSICKMLDNECNMFKREDSEGNVPMHIAAMYNSVDIVKYSYAHGIILDAVNNNGVTPLMLAAKCGSIDILKLLNDNGINMHDSDSSGNNALHYAAMGNSTESLIYLAEECGVLITRTNHNSETPLIIACARGCLSAVKCLVEKLGDKVKVRNKRKVPIVSACQSGNLSLVKYLISKGASLNDFTSQGETPKDATSDYCHYELLKWIKANK</sequence>
<evidence type="ECO:0000313" key="4">
    <source>
        <dbReference type="EMBL" id="EAX98840.1"/>
    </source>
</evidence>
<gene>
    <name evidence="4" type="ORF">TVAG_409780</name>
</gene>
<dbReference type="SUPFAM" id="SSF48403">
    <property type="entry name" value="Ankyrin repeat"/>
    <property type="match status" value="1"/>
</dbReference>
<name>A2F8D8_TRIV3</name>
<dbReference type="PROSITE" id="PS50088">
    <property type="entry name" value="ANK_REPEAT"/>
    <property type="match status" value="3"/>
</dbReference>